<organism evidence="1 2">
    <name type="scientific">Stachybotrys elegans</name>
    <dbReference type="NCBI Taxonomy" id="80388"/>
    <lineage>
        <taxon>Eukaryota</taxon>
        <taxon>Fungi</taxon>
        <taxon>Dikarya</taxon>
        <taxon>Ascomycota</taxon>
        <taxon>Pezizomycotina</taxon>
        <taxon>Sordariomycetes</taxon>
        <taxon>Hypocreomycetidae</taxon>
        <taxon>Hypocreales</taxon>
        <taxon>Stachybotryaceae</taxon>
        <taxon>Stachybotrys</taxon>
    </lineage>
</organism>
<name>A0A8K0SIW0_9HYPO</name>
<comment type="caution">
    <text evidence="1">The sequence shown here is derived from an EMBL/GenBank/DDBJ whole genome shotgun (WGS) entry which is preliminary data.</text>
</comment>
<gene>
    <name evidence="1" type="ORF">B0I35DRAFT_482027</name>
</gene>
<accession>A0A8K0SIW0</accession>
<dbReference type="Proteomes" id="UP000813444">
    <property type="component" value="Unassembled WGS sequence"/>
</dbReference>
<dbReference type="EMBL" id="JAGPNK010000012">
    <property type="protein sequence ID" value="KAH7310738.1"/>
    <property type="molecule type" value="Genomic_DNA"/>
</dbReference>
<dbReference type="InterPro" id="IPR036928">
    <property type="entry name" value="AS_sf"/>
</dbReference>
<dbReference type="Gene3D" id="3.90.1300.10">
    <property type="entry name" value="Amidase signature (AS) domain"/>
    <property type="match status" value="1"/>
</dbReference>
<protein>
    <submittedName>
        <fullName evidence="1">Amidase signature domain-containing protein</fullName>
    </submittedName>
</protein>
<keyword evidence="2" id="KW-1185">Reference proteome</keyword>
<dbReference type="OrthoDB" id="3693811at2759"/>
<evidence type="ECO:0000313" key="1">
    <source>
        <dbReference type="EMBL" id="KAH7310738.1"/>
    </source>
</evidence>
<reference evidence="1" key="1">
    <citation type="journal article" date="2021" name="Nat. Commun.">
        <title>Genetic determinants of endophytism in the Arabidopsis root mycobiome.</title>
        <authorList>
            <person name="Mesny F."/>
            <person name="Miyauchi S."/>
            <person name="Thiergart T."/>
            <person name="Pickel B."/>
            <person name="Atanasova L."/>
            <person name="Karlsson M."/>
            <person name="Huettel B."/>
            <person name="Barry K.W."/>
            <person name="Haridas S."/>
            <person name="Chen C."/>
            <person name="Bauer D."/>
            <person name="Andreopoulos W."/>
            <person name="Pangilinan J."/>
            <person name="LaButti K."/>
            <person name="Riley R."/>
            <person name="Lipzen A."/>
            <person name="Clum A."/>
            <person name="Drula E."/>
            <person name="Henrissat B."/>
            <person name="Kohler A."/>
            <person name="Grigoriev I.V."/>
            <person name="Martin F.M."/>
            <person name="Hacquard S."/>
        </authorList>
    </citation>
    <scope>NUCLEOTIDE SEQUENCE</scope>
    <source>
        <strain evidence="1">MPI-CAGE-CH-0235</strain>
    </source>
</reference>
<sequence>MIRGSISAEGSKSFSPILDTVGFFAPSVEDLQLLADAFRIVADSIPRPLSLQQSRFACIRTAQWGHANRDTVAALNAAVELLQQQGAEVVDVQLPTDFDDLHHWHRVLMQTNGAVTFYSDYISAGDQLDPLLRGYVENKGGWSHADRLEAMDGISKLRPLADSIIGAFTAVITPSAMGEAPAMTRENMKKRLLVVVTLMRPV</sequence>
<dbReference type="SUPFAM" id="SSF75304">
    <property type="entry name" value="Amidase signature (AS) enzymes"/>
    <property type="match status" value="1"/>
</dbReference>
<dbReference type="AlphaFoldDB" id="A0A8K0SIW0"/>
<evidence type="ECO:0000313" key="2">
    <source>
        <dbReference type="Proteomes" id="UP000813444"/>
    </source>
</evidence>
<proteinExistence type="predicted"/>